<feature type="binding site" evidence="9">
    <location>
        <begin position="181"/>
        <end position="184"/>
    </location>
    <ligand>
        <name>a ribonucleoside 5'-phosphate</name>
        <dbReference type="ChEBI" id="CHEBI:58043"/>
    </ligand>
</feature>
<comment type="subcellular location">
    <subcellularLocation>
        <location evidence="9">Cytoplasm</location>
    </subcellularLocation>
    <subcellularLocation>
        <location evidence="9">Nucleus</location>
    </subcellularLocation>
    <text evidence="9">Predominantly cytoplasmic.</text>
</comment>
<evidence type="ECO:0000313" key="11">
    <source>
        <dbReference type="Proteomes" id="UP000242146"/>
    </source>
</evidence>
<comment type="catalytic activity">
    <reaction evidence="8 9">
        <text>UMP + ATP = UDP + ADP</text>
        <dbReference type="Rhea" id="RHEA:24400"/>
        <dbReference type="ChEBI" id="CHEBI:30616"/>
        <dbReference type="ChEBI" id="CHEBI:57865"/>
        <dbReference type="ChEBI" id="CHEBI:58223"/>
        <dbReference type="ChEBI" id="CHEBI:456216"/>
        <dbReference type="EC" id="2.7.4.14"/>
    </reaction>
</comment>
<feature type="binding site" evidence="9">
    <location>
        <position position="219"/>
    </location>
    <ligand>
        <name>ATP</name>
        <dbReference type="ChEBI" id="CHEBI:30616"/>
    </ligand>
</feature>
<comment type="domain">
    <text evidence="9">Consists of three domains, a large central CORE domain and two small peripheral domains, NMPbind and LID, which undergo movements during catalysis. The LID domain closes over the site of phosphoryl transfer upon ATP binding. Assembling and dissambling the active center during each catalytic cycle provides an effective means to prevent ATP hydrolysis.</text>
</comment>
<dbReference type="FunFam" id="3.40.50.300:FF:000315">
    <property type="entry name" value="Adenylate kinase 1"/>
    <property type="match status" value="1"/>
</dbReference>
<organism evidence="10 11">
    <name type="scientific">Hesseltinella vesiculosa</name>
    <dbReference type="NCBI Taxonomy" id="101127"/>
    <lineage>
        <taxon>Eukaryota</taxon>
        <taxon>Fungi</taxon>
        <taxon>Fungi incertae sedis</taxon>
        <taxon>Mucoromycota</taxon>
        <taxon>Mucoromycotina</taxon>
        <taxon>Mucoromycetes</taxon>
        <taxon>Mucorales</taxon>
        <taxon>Cunninghamellaceae</taxon>
        <taxon>Hesseltinella</taxon>
    </lineage>
</organism>
<keyword evidence="6 9" id="KW-0665">Pyrimidine biosynthesis</keyword>
<evidence type="ECO:0000256" key="7">
    <source>
        <dbReference type="ARBA" id="ARBA00023242"/>
    </source>
</evidence>
<comment type="cofactor">
    <cofactor evidence="9">
        <name>Mg(2+)</name>
        <dbReference type="ChEBI" id="CHEBI:18420"/>
    </cofactor>
    <text evidence="9">Binds 1 Mg(2+) ion per monomer.</text>
</comment>
<evidence type="ECO:0000256" key="1">
    <source>
        <dbReference type="ARBA" id="ARBA00022490"/>
    </source>
</evidence>
<sequence>MLRSVFQRPTLRSSLLGAVVRKNASRLYTSESAKPSGTPSVPAMLAVASMGFAAYYTLAKSREGQRLPRARQDVEHSAAARSSIPAFRPDEVTVVFVLGGPGAGKGTQCERLKQDFDFVHLSAGDLLREEQTREGSKYGEMIKHYIKEGLIVPMEVTIALLEQAMREAIAKGNKRRFLIDGFPRKMDQALKFEETVVASQVVLYFECPETVMLERLLKRGESSGRSDDNMESIKKRFRVFKETSFPVIEAYEKQNKVKTVSCVKPVDEVYHEVKLVFDEMFKK</sequence>
<dbReference type="CDD" id="cd01428">
    <property type="entry name" value="ADK"/>
    <property type="match status" value="1"/>
</dbReference>
<dbReference type="Pfam" id="PF00406">
    <property type="entry name" value="ADK"/>
    <property type="match status" value="1"/>
</dbReference>
<dbReference type="Gene3D" id="3.40.50.300">
    <property type="entry name" value="P-loop containing nucleotide triphosphate hydrolases"/>
    <property type="match status" value="1"/>
</dbReference>
<dbReference type="AlphaFoldDB" id="A0A1X2GNE4"/>
<dbReference type="SUPFAM" id="SSF52540">
    <property type="entry name" value="P-loop containing nucleoside triphosphate hydrolases"/>
    <property type="match status" value="1"/>
</dbReference>
<comment type="function">
    <text evidence="9">Catalyzes the phosphorylation of pyrimidine nucleoside monophosphates at the expense of ATP. Plays an important role in de novo pyrimidine nucleotide biosynthesis. Has preference for UMP and dUMP as phosphate acceptors, but can also use CMP, dCMP and AMP.</text>
</comment>
<dbReference type="STRING" id="101127.A0A1X2GNE4"/>
<keyword evidence="2 9" id="KW-0808">Transferase</keyword>
<feature type="binding site" evidence="9">
    <location>
        <position position="236"/>
    </location>
    <ligand>
        <name>a ribonucleoside 5'-phosphate</name>
        <dbReference type="ChEBI" id="CHEBI:58043"/>
    </ligand>
</feature>
<reference evidence="10 11" key="1">
    <citation type="submission" date="2016-07" db="EMBL/GenBank/DDBJ databases">
        <title>Pervasive Adenine N6-methylation of Active Genes in Fungi.</title>
        <authorList>
            <consortium name="DOE Joint Genome Institute"/>
            <person name="Mondo S.J."/>
            <person name="Dannebaum R.O."/>
            <person name="Kuo R.C."/>
            <person name="Labutti K."/>
            <person name="Haridas S."/>
            <person name="Kuo A."/>
            <person name="Salamov A."/>
            <person name="Ahrendt S.R."/>
            <person name="Lipzen A."/>
            <person name="Sullivan W."/>
            <person name="Andreopoulos W.B."/>
            <person name="Clum A."/>
            <person name="Lindquist E."/>
            <person name="Daum C."/>
            <person name="Ramamoorthy G.K."/>
            <person name="Gryganskyi A."/>
            <person name="Culley D."/>
            <person name="Magnuson J.K."/>
            <person name="James T.Y."/>
            <person name="O'Malley M.A."/>
            <person name="Stajich J.E."/>
            <person name="Spatafora J.W."/>
            <person name="Visel A."/>
            <person name="Grigoriev I.V."/>
        </authorList>
    </citation>
    <scope>NUCLEOTIDE SEQUENCE [LARGE SCALE GENOMIC DNA]</scope>
    <source>
        <strain evidence="10 11">NRRL 3301</strain>
    </source>
</reference>
<feature type="binding site" evidence="9">
    <location>
        <position position="188"/>
    </location>
    <ligand>
        <name>a ribonucleoside 5'-phosphate</name>
        <dbReference type="ChEBI" id="CHEBI:58043"/>
    </ligand>
</feature>
<dbReference type="EC" id="2.7.4.14" evidence="9"/>
<evidence type="ECO:0000256" key="8">
    <source>
        <dbReference type="ARBA" id="ARBA00048116"/>
    </source>
</evidence>
<dbReference type="GO" id="GO:0005524">
    <property type="term" value="F:ATP binding"/>
    <property type="evidence" value="ECO:0007669"/>
    <property type="project" value="UniProtKB-KW"/>
</dbReference>
<evidence type="ECO:0000256" key="2">
    <source>
        <dbReference type="ARBA" id="ARBA00022679"/>
    </source>
</evidence>
<feature type="binding site" evidence="9">
    <location>
        <position position="225"/>
    </location>
    <ligand>
        <name>a ribonucleoside 5'-phosphate</name>
        <dbReference type="ChEBI" id="CHEBI:58043"/>
    </ligand>
</feature>
<feature type="region of interest" description="LID" evidence="9">
    <location>
        <begin position="218"/>
        <end position="228"/>
    </location>
</feature>
<keyword evidence="4 9" id="KW-0418">Kinase</keyword>
<dbReference type="GO" id="GO:0033862">
    <property type="term" value="F:UMP kinase activity"/>
    <property type="evidence" value="ECO:0007669"/>
    <property type="project" value="EnsemblFungi"/>
</dbReference>
<keyword evidence="3 9" id="KW-0547">Nucleotide-binding</keyword>
<keyword evidence="5 9" id="KW-0067">ATP-binding</keyword>
<dbReference type="PANTHER" id="PTHR23359">
    <property type="entry name" value="NUCLEOTIDE KINASE"/>
    <property type="match status" value="1"/>
</dbReference>
<feature type="binding site" evidence="9">
    <location>
        <begin position="102"/>
        <end position="107"/>
    </location>
    <ligand>
        <name>ATP</name>
        <dbReference type="ChEBI" id="CHEBI:30616"/>
    </ligand>
</feature>
<dbReference type="GO" id="GO:0005737">
    <property type="term" value="C:cytoplasm"/>
    <property type="evidence" value="ECO:0007669"/>
    <property type="project" value="UniProtKB-SubCell"/>
</dbReference>
<dbReference type="InterPro" id="IPR000850">
    <property type="entry name" value="Adenylat/UMP-CMP_kin"/>
</dbReference>
<protein>
    <recommendedName>
        <fullName evidence="9">Uridylate kinase</fullName>
        <shortName evidence="9">UK</shortName>
        <ecNumber evidence="9">2.7.4.14</ecNumber>
    </recommendedName>
    <alternativeName>
        <fullName evidence="9">ATP:UMP phosphotransferase</fullName>
    </alternativeName>
    <alternativeName>
        <fullName evidence="9">Deoxycytidylate kinase</fullName>
        <shortName evidence="9">CK</shortName>
        <shortName evidence="9">dCMP kinase</shortName>
    </alternativeName>
    <alternativeName>
        <fullName evidence="9">Uridine monophosphate kinase</fullName>
        <shortName evidence="9">UMP kinase</shortName>
        <shortName evidence="9">UMPK</shortName>
    </alternativeName>
</protein>
<evidence type="ECO:0000313" key="10">
    <source>
        <dbReference type="EMBL" id="ORX57650.1"/>
    </source>
</evidence>
<dbReference type="GO" id="GO:0004017">
    <property type="term" value="F:AMP kinase activity"/>
    <property type="evidence" value="ECO:0007669"/>
    <property type="project" value="EnsemblFungi"/>
</dbReference>
<name>A0A1X2GNE4_9FUNG</name>
<accession>A0A1X2GNE4</accession>
<dbReference type="HAMAP" id="MF_03172">
    <property type="entry name" value="Adenylate_kinase_UMP_CMP_kin"/>
    <property type="match status" value="1"/>
</dbReference>
<dbReference type="InterPro" id="IPR033690">
    <property type="entry name" value="Adenylat_kinase_CS"/>
</dbReference>
<dbReference type="PRINTS" id="PR00094">
    <property type="entry name" value="ADENYLTKNASE"/>
</dbReference>
<comment type="caution">
    <text evidence="10">The sequence shown here is derived from an EMBL/GenBank/DDBJ whole genome shotgun (WGS) entry which is preliminary data.</text>
</comment>
<evidence type="ECO:0000256" key="4">
    <source>
        <dbReference type="ARBA" id="ARBA00022777"/>
    </source>
</evidence>
<feature type="binding site" evidence="9">
    <location>
        <begin position="150"/>
        <end position="152"/>
    </location>
    <ligand>
        <name>a ribonucleoside 5'-phosphate</name>
        <dbReference type="ChEBI" id="CHEBI:58043"/>
    </ligand>
</feature>
<dbReference type="PROSITE" id="PS00113">
    <property type="entry name" value="ADENYLATE_KINASE"/>
    <property type="match status" value="1"/>
</dbReference>
<dbReference type="Proteomes" id="UP000242146">
    <property type="component" value="Unassembled WGS sequence"/>
</dbReference>
<dbReference type="HAMAP" id="MF_00235">
    <property type="entry name" value="Adenylate_kinase_Adk"/>
    <property type="match status" value="1"/>
</dbReference>
<evidence type="ECO:0000256" key="6">
    <source>
        <dbReference type="ARBA" id="ARBA00022975"/>
    </source>
</evidence>
<proteinExistence type="inferred from homology"/>
<keyword evidence="1 9" id="KW-0963">Cytoplasm</keyword>
<dbReference type="OrthoDB" id="442176at2759"/>
<keyword evidence="11" id="KW-1185">Reference proteome</keyword>
<evidence type="ECO:0000256" key="9">
    <source>
        <dbReference type="HAMAP-Rule" id="MF_03172"/>
    </source>
</evidence>
<dbReference type="GO" id="GO:0005634">
    <property type="term" value="C:nucleus"/>
    <property type="evidence" value="ECO:0007669"/>
    <property type="project" value="UniProtKB-SubCell"/>
</dbReference>
<dbReference type="EMBL" id="MCGT01000008">
    <property type="protein sequence ID" value="ORX57650.1"/>
    <property type="molecule type" value="Genomic_DNA"/>
</dbReference>
<dbReference type="GO" id="GO:0006207">
    <property type="term" value="P:'de novo' pyrimidine nucleobase biosynthetic process"/>
    <property type="evidence" value="ECO:0007669"/>
    <property type="project" value="EnsemblFungi"/>
</dbReference>
<feature type="region of interest" description="NMPbind" evidence="9">
    <location>
        <begin position="122"/>
        <end position="152"/>
    </location>
</feature>
<comment type="subunit">
    <text evidence="9">Monomer.</text>
</comment>
<feature type="binding site" evidence="9">
    <location>
        <position position="128"/>
    </location>
    <ligand>
        <name>a ribonucleoside 5'-phosphate</name>
        <dbReference type="ChEBI" id="CHEBI:58043"/>
    </ligand>
</feature>
<comment type="similarity">
    <text evidence="9">Belongs to the adenylate kinase family. UMP-CMP kinase subfamily.</text>
</comment>
<dbReference type="InterPro" id="IPR006266">
    <property type="entry name" value="UMP_CMP_kinase"/>
</dbReference>
<dbReference type="GO" id="GO:0006221">
    <property type="term" value="P:pyrimidine nucleotide biosynthetic process"/>
    <property type="evidence" value="ECO:0007669"/>
    <property type="project" value="UniProtKB-UniRule"/>
</dbReference>
<keyword evidence="7 9" id="KW-0539">Nucleus</keyword>
<evidence type="ECO:0000256" key="3">
    <source>
        <dbReference type="ARBA" id="ARBA00022741"/>
    </source>
</evidence>
<dbReference type="InterPro" id="IPR027417">
    <property type="entry name" value="P-loop_NTPase"/>
</dbReference>
<evidence type="ECO:0000256" key="5">
    <source>
        <dbReference type="ARBA" id="ARBA00022840"/>
    </source>
</evidence>
<feature type="binding site" evidence="9">
    <location>
        <position position="264"/>
    </location>
    <ligand>
        <name>ATP</name>
        <dbReference type="ChEBI" id="CHEBI:30616"/>
    </ligand>
</feature>
<gene>
    <name evidence="10" type="ORF">DM01DRAFT_1366519</name>
</gene>
<dbReference type="NCBIfam" id="TIGR01359">
    <property type="entry name" value="UMP_CMP_kin_fam"/>
    <property type="match status" value="1"/>
</dbReference>